<dbReference type="GO" id="GO:0006629">
    <property type="term" value="P:lipid metabolic process"/>
    <property type="evidence" value="ECO:0007669"/>
    <property type="project" value="InterPro"/>
</dbReference>
<evidence type="ECO:0000256" key="4">
    <source>
        <dbReference type="ARBA" id="ARBA00019758"/>
    </source>
</evidence>
<evidence type="ECO:0000256" key="7">
    <source>
        <dbReference type="ARBA" id="ARBA00023136"/>
    </source>
</evidence>
<dbReference type="PROSITE" id="PS00615">
    <property type="entry name" value="C_TYPE_LECTIN_1"/>
    <property type="match status" value="1"/>
</dbReference>
<dbReference type="PROSITE" id="PS50007">
    <property type="entry name" value="PIPLC_X_DOMAIN"/>
    <property type="match status" value="1"/>
</dbReference>
<dbReference type="InterPro" id="IPR051008">
    <property type="entry name" value="Telomere_Capping_Maintenance"/>
</dbReference>
<evidence type="ECO:0000256" key="3">
    <source>
        <dbReference type="ARBA" id="ARBA00012581"/>
    </source>
</evidence>
<evidence type="ECO:0000313" key="13">
    <source>
        <dbReference type="Proteomes" id="UP001147830"/>
    </source>
</evidence>
<sequence>MKTTLKTTLVFSLGMLASAGALAMSSTPPSDPITDFQNSWAGKALAHQRSIDMNSPLADNSMLGSHNTYNSSVYSDPTRYIDPQQKHSIYDQLRIGARFVELDAHWTAHTHGWPWEWGTDLLLCHSGIGTEWGDLHVGCSLTDRRVSDGVQEVANWLNDNPQEVIILYFEDHTDGHHQELLNILNSKLNGKIYASNGCKSIPSNLTKAQVRAAGKQVVLWKDSGCSDNSGMKNLAFTGLGDIGRTWEDRTAVGAIGAFFTGGAVNRIESADVVQAFKNGVNIVNLDKLTYNDGRMAAGVWSWDNGEPNNYNGNQDCAVQWGNGRWDDADCNSNYHFACEDNNGNWAISAWAGRWTDGAQACSQLGGSYHFAAPTNSKANEALKAVKGGMSHVWLNASDRAQEGKWVAN</sequence>
<dbReference type="InterPro" id="IPR001304">
    <property type="entry name" value="C-type_lectin-like"/>
</dbReference>
<dbReference type="AlphaFoldDB" id="A0A9X2WDE6"/>
<dbReference type="RefSeq" id="WP_260975187.1">
    <property type="nucleotide sequence ID" value="NZ_JAOANI010000012.1"/>
</dbReference>
<evidence type="ECO:0000256" key="1">
    <source>
        <dbReference type="ARBA" id="ARBA00001316"/>
    </source>
</evidence>
<dbReference type="Pfam" id="PF00388">
    <property type="entry name" value="PI-PLC-X"/>
    <property type="match status" value="1"/>
</dbReference>
<keyword evidence="6" id="KW-1133">Transmembrane helix</keyword>
<dbReference type="Gene3D" id="3.20.20.190">
    <property type="entry name" value="Phosphatidylinositol (PI) phosphodiesterase"/>
    <property type="match status" value="1"/>
</dbReference>
<evidence type="ECO:0000259" key="11">
    <source>
        <dbReference type="PROSITE" id="PS50041"/>
    </source>
</evidence>
<dbReference type="GO" id="GO:0016020">
    <property type="term" value="C:membrane"/>
    <property type="evidence" value="ECO:0007669"/>
    <property type="project" value="UniProtKB-SubCell"/>
</dbReference>
<dbReference type="PANTHER" id="PTHR35518">
    <property type="entry name" value="MAINTENANCE OF TELOMOERE CAPPING"/>
    <property type="match status" value="1"/>
</dbReference>
<proteinExistence type="predicted"/>
<dbReference type="InterPro" id="IPR000909">
    <property type="entry name" value="PLipase_C_PInositol-sp_X_dom"/>
</dbReference>
<dbReference type="SUPFAM" id="SSF56436">
    <property type="entry name" value="C-type lectin-like"/>
    <property type="match status" value="2"/>
</dbReference>
<comment type="caution">
    <text evidence="12">The sequence shown here is derived from an EMBL/GenBank/DDBJ whole genome shotgun (WGS) entry which is preliminary data.</text>
</comment>
<dbReference type="EMBL" id="JAOANI010000012">
    <property type="protein sequence ID" value="MCT7358268.1"/>
    <property type="molecule type" value="Genomic_DNA"/>
</dbReference>
<dbReference type="InterPro" id="IPR018378">
    <property type="entry name" value="C-type_lectin_CS"/>
</dbReference>
<feature type="domain" description="C-type lectin" evidence="11">
    <location>
        <begin position="279"/>
        <end position="339"/>
    </location>
</feature>
<protein>
    <recommendedName>
        <fullName evidence="4">1-phosphatidylinositol phosphodiesterase</fullName>
        <ecNumber evidence="3">4.6.1.13</ecNumber>
    </recommendedName>
    <alternativeName>
        <fullName evidence="8">Phosphatidylinositol diacylglycerol-lyase</fullName>
    </alternativeName>
    <alternativeName>
        <fullName evidence="9">Phosphatidylinositol-specific phospholipase C</fullName>
    </alternativeName>
</protein>
<dbReference type="GO" id="GO:0008081">
    <property type="term" value="F:phosphoric diester hydrolase activity"/>
    <property type="evidence" value="ECO:0007669"/>
    <property type="project" value="InterPro"/>
</dbReference>
<feature type="chain" id="PRO_5040860916" description="1-phosphatidylinositol phosphodiesterase" evidence="10">
    <location>
        <begin position="24"/>
        <end position="408"/>
    </location>
</feature>
<evidence type="ECO:0000256" key="5">
    <source>
        <dbReference type="ARBA" id="ARBA00022692"/>
    </source>
</evidence>
<gene>
    <name evidence="12" type="ORF">NYR02_04430</name>
</gene>
<dbReference type="Pfam" id="PF00059">
    <property type="entry name" value="Lectin_C"/>
    <property type="match status" value="1"/>
</dbReference>
<dbReference type="PANTHER" id="PTHR35518:SF2">
    <property type="entry name" value="MAINTENANCE OF TELOMERE CAPPING PROTEIN 6"/>
    <property type="match status" value="1"/>
</dbReference>
<dbReference type="EC" id="4.6.1.13" evidence="3"/>
<organism evidence="12 13">
    <name type="scientific">Thalassolituus pacificus</name>
    <dbReference type="NCBI Taxonomy" id="2975440"/>
    <lineage>
        <taxon>Bacteria</taxon>
        <taxon>Pseudomonadati</taxon>
        <taxon>Pseudomonadota</taxon>
        <taxon>Gammaproteobacteria</taxon>
        <taxon>Oceanospirillales</taxon>
        <taxon>Oceanospirillaceae</taxon>
        <taxon>Thalassolituus</taxon>
    </lineage>
</organism>
<keyword evidence="10" id="KW-0732">Signal</keyword>
<evidence type="ECO:0000256" key="2">
    <source>
        <dbReference type="ARBA" id="ARBA00004370"/>
    </source>
</evidence>
<dbReference type="SUPFAM" id="SSF51695">
    <property type="entry name" value="PLC-like phosphodiesterases"/>
    <property type="match status" value="1"/>
</dbReference>
<evidence type="ECO:0000256" key="9">
    <source>
        <dbReference type="ARBA" id="ARBA00030782"/>
    </source>
</evidence>
<reference evidence="12" key="2">
    <citation type="submission" date="2022-08" db="EMBL/GenBank/DDBJ databases">
        <authorList>
            <person name="Dong C."/>
        </authorList>
    </citation>
    <scope>NUCLEOTIDE SEQUENCE</scope>
    <source>
        <strain evidence="12">59MF3M-4</strain>
    </source>
</reference>
<keyword evidence="13" id="KW-1185">Reference proteome</keyword>
<feature type="signal peptide" evidence="10">
    <location>
        <begin position="1"/>
        <end position="23"/>
    </location>
</feature>
<evidence type="ECO:0000256" key="6">
    <source>
        <dbReference type="ARBA" id="ARBA00022989"/>
    </source>
</evidence>
<name>A0A9X2WDE6_9GAMM</name>
<accession>A0A9X2WDE6</accession>
<dbReference type="InterPro" id="IPR017946">
    <property type="entry name" value="PLC-like_Pdiesterase_TIM-brl"/>
</dbReference>
<comment type="catalytic activity">
    <reaction evidence="1">
        <text>a 1,2-diacyl-sn-glycero-3-phospho-(1D-myo-inositol) = 1D-myo-inositol 1,2-cyclic phosphate + a 1,2-diacyl-sn-glycerol</text>
        <dbReference type="Rhea" id="RHEA:17093"/>
        <dbReference type="ChEBI" id="CHEBI:17815"/>
        <dbReference type="ChEBI" id="CHEBI:57880"/>
        <dbReference type="ChEBI" id="CHEBI:58484"/>
        <dbReference type="EC" id="4.6.1.13"/>
    </reaction>
</comment>
<evidence type="ECO:0000256" key="10">
    <source>
        <dbReference type="SAM" id="SignalP"/>
    </source>
</evidence>
<keyword evidence="5" id="KW-0812">Transmembrane</keyword>
<evidence type="ECO:0000256" key="8">
    <source>
        <dbReference type="ARBA" id="ARBA00030474"/>
    </source>
</evidence>
<dbReference type="PROSITE" id="PS50041">
    <property type="entry name" value="C_TYPE_LECTIN_2"/>
    <property type="match status" value="1"/>
</dbReference>
<dbReference type="Proteomes" id="UP001147830">
    <property type="component" value="Unassembled WGS sequence"/>
</dbReference>
<dbReference type="InterPro" id="IPR016187">
    <property type="entry name" value="CTDL_fold"/>
</dbReference>
<evidence type="ECO:0000313" key="12">
    <source>
        <dbReference type="EMBL" id="MCT7358268.1"/>
    </source>
</evidence>
<comment type="subcellular location">
    <subcellularLocation>
        <location evidence="2">Membrane</location>
    </subcellularLocation>
</comment>
<reference evidence="12" key="1">
    <citation type="journal article" date="2022" name="Front. Microbiol.">
        <title>Genome-based taxonomic rearrangement of Oceanobacter-related bacteria including the description of Thalassolituus hydrocarbonoclasticus sp. nov. and Thalassolituus pacificus sp. nov. and emended description of the genus Thalassolituus.</title>
        <authorList>
            <person name="Dong C."/>
            <person name="Wei L."/>
            <person name="Wang J."/>
            <person name="Lai Q."/>
            <person name="Huang Z."/>
            <person name="Shao Z."/>
        </authorList>
    </citation>
    <scope>NUCLEOTIDE SEQUENCE</scope>
    <source>
        <strain evidence="12">59MF3M-4</strain>
    </source>
</reference>
<dbReference type="GO" id="GO:0004436">
    <property type="term" value="F:phosphatidylinositol diacylglycerol-lyase activity"/>
    <property type="evidence" value="ECO:0007669"/>
    <property type="project" value="UniProtKB-EC"/>
</dbReference>
<keyword evidence="7" id="KW-0472">Membrane</keyword>